<organism evidence="2 3">
    <name type="scientific">Cudoniella acicularis</name>
    <dbReference type="NCBI Taxonomy" id="354080"/>
    <lineage>
        <taxon>Eukaryota</taxon>
        <taxon>Fungi</taxon>
        <taxon>Dikarya</taxon>
        <taxon>Ascomycota</taxon>
        <taxon>Pezizomycotina</taxon>
        <taxon>Leotiomycetes</taxon>
        <taxon>Helotiales</taxon>
        <taxon>Tricladiaceae</taxon>
        <taxon>Cudoniella</taxon>
    </lineage>
</organism>
<gene>
    <name evidence="2" type="ORF">G7Y89_g276</name>
</gene>
<feature type="region of interest" description="Disordered" evidence="1">
    <location>
        <begin position="256"/>
        <end position="311"/>
    </location>
</feature>
<dbReference type="AlphaFoldDB" id="A0A8H4RYB1"/>
<name>A0A8H4RYB1_9HELO</name>
<protein>
    <submittedName>
        <fullName evidence="2">Uncharacterized protein</fullName>
    </submittedName>
</protein>
<evidence type="ECO:0000313" key="3">
    <source>
        <dbReference type="Proteomes" id="UP000566819"/>
    </source>
</evidence>
<evidence type="ECO:0000313" key="2">
    <source>
        <dbReference type="EMBL" id="KAF4637793.1"/>
    </source>
</evidence>
<dbReference type="EMBL" id="JAAMPI010000009">
    <property type="protein sequence ID" value="KAF4637793.1"/>
    <property type="molecule type" value="Genomic_DNA"/>
</dbReference>
<evidence type="ECO:0000256" key="1">
    <source>
        <dbReference type="SAM" id="MobiDB-lite"/>
    </source>
</evidence>
<keyword evidence="3" id="KW-1185">Reference proteome</keyword>
<comment type="caution">
    <text evidence="2">The sequence shown here is derived from an EMBL/GenBank/DDBJ whole genome shotgun (WGS) entry which is preliminary data.</text>
</comment>
<dbReference type="OrthoDB" id="3564379at2759"/>
<sequence length="425" mass="48314">MLLPYGGYFTATSEHEILALIPIEQAIWDAAKKNLGWSFFDFIENEIFDQTFRNNKEFNLVSSVILKIDRKSPPGSDRTYERVPKDDLLLRDFKGLTWQRLSSRPTFFQIQYDPAAPPFRSISDLRVFNLEAPEAYIVDNKWVYGTQQAQYNLLAVVRLVDDQKHDDIRTYWKTGKEIVPAPVGGKYFKEKDPYGTPGEQWTIQSKAKFILCYYRVRLPKGNEVSEIQLDVPEFEKREWAQQKVIPLPVTLNASPASNTGAVIEPSPMHTETEDYTTPHGSTANARSPGAITNIGSSPSRAFSKESPKQKGRSVIEGLNGIEHFILRNIVSDSIEMIDSSSHYLTVVISSDSRLDNNMTAYQSNTSQGRFCQETKNCEFQAGMAPRVSHGVESGASNPSLWMVKANRIPLNLLQWRWDLRFPVIY</sequence>
<proteinExistence type="predicted"/>
<reference evidence="2 3" key="1">
    <citation type="submission" date="2020-03" db="EMBL/GenBank/DDBJ databases">
        <title>Draft Genome Sequence of Cudoniella acicularis.</title>
        <authorList>
            <person name="Buettner E."/>
            <person name="Kellner H."/>
        </authorList>
    </citation>
    <scope>NUCLEOTIDE SEQUENCE [LARGE SCALE GENOMIC DNA]</scope>
    <source>
        <strain evidence="2 3">DSM 108380</strain>
    </source>
</reference>
<dbReference type="Proteomes" id="UP000566819">
    <property type="component" value="Unassembled WGS sequence"/>
</dbReference>
<accession>A0A8H4RYB1</accession>